<feature type="domain" description="N-acetyltransferase" evidence="1">
    <location>
        <begin position="103"/>
        <end position="225"/>
    </location>
</feature>
<name>A0A5P6VN96_PSEXY</name>
<organism evidence="2 3">
    <name type="scientific">Pseudobutyrivibrio xylanivorans</name>
    <dbReference type="NCBI Taxonomy" id="185007"/>
    <lineage>
        <taxon>Bacteria</taxon>
        <taxon>Bacillati</taxon>
        <taxon>Bacillota</taxon>
        <taxon>Clostridia</taxon>
        <taxon>Lachnospirales</taxon>
        <taxon>Lachnospiraceae</taxon>
        <taxon>Pseudobutyrivibrio</taxon>
    </lineage>
</organism>
<accession>A0A5P6VN96</accession>
<dbReference type="PROSITE" id="PS51186">
    <property type="entry name" value="GNAT"/>
    <property type="match status" value="1"/>
</dbReference>
<dbReference type="EMBL" id="CP043028">
    <property type="protein sequence ID" value="QFJ53828.1"/>
    <property type="molecule type" value="Genomic_DNA"/>
</dbReference>
<gene>
    <name evidence="2" type="ORF">FXF36_02570</name>
</gene>
<dbReference type="Pfam" id="PF00583">
    <property type="entry name" value="Acetyltransf_1"/>
    <property type="match status" value="1"/>
</dbReference>
<dbReference type="SUPFAM" id="SSF55729">
    <property type="entry name" value="Acyl-CoA N-acyltransferases (Nat)"/>
    <property type="match status" value="1"/>
</dbReference>
<sequence>MLLPELITERTNYAHVIAIINNSYETLYDEEDFFIIHSLVNDNYCVEMRDNSKLDKVAHILETLRPDLLLTTSQAIFNSLKNEYSNAYMCKQFTYPDNFGFNPNVRLLNKADLPYVIDTYGESNYITQLFDRNRILGYYLDNALIGYVVHHIDDTVGALFITPEYRRNKYGAELLKSAVNYFGSNLVYSHVVSTNTASLKLHQSIGAKTADTNIYWMHNIGYSFN</sequence>
<dbReference type="Gene3D" id="3.40.630.30">
    <property type="match status" value="1"/>
</dbReference>
<dbReference type="InterPro" id="IPR000182">
    <property type="entry name" value="GNAT_dom"/>
</dbReference>
<dbReference type="RefSeq" id="WP_151622324.1">
    <property type="nucleotide sequence ID" value="NZ_CP043028.1"/>
</dbReference>
<dbReference type="InterPro" id="IPR016181">
    <property type="entry name" value="Acyl_CoA_acyltransferase"/>
</dbReference>
<dbReference type="KEGG" id="pxv:FXF36_02570"/>
<protein>
    <submittedName>
        <fullName evidence="2">GNAT family N-acetyltransferase</fullName>
    </submittedName>
</protein>
<dbReference type="OrthoDB" id="3185958at2"/>
<dbReference type="AlphaFoldDB" id="A0A5P6VN96"/>
<dbReference type="Proteomes" id="UP000327030">
    <property type="component" value="Chromosome 1"/>
</dbReference>
<proteinExistence type="predicted"/>
<dbReference type="GO" id="GO:0016747">
    <property type="term" value="F:acyltransferase activity, transferring groups other than amino-acyl groups"/>
    <property type="evidence" value="ECO:0007669"/>
    <property type="project" value="InterPro"/>
</dbReference>
<evidence type="ECO:0000313" key="3">
    <source>
        <dbReference type="Proteomes" id="UP000327030"/>
    </source>
</evidence>
<evidence type="ECO:0000259" key="1">
    <source>
        <dbReference type="PROSITE" id="PS51186"/>
    </source>
</evidence>
<reference evidence="3" key="1">
    <citation type="submission" date="2019-08" db="EMBL/GenBank/DDBJ databases">
        <title>Complete Genome Sequence of the Polysaccharide-Degrading Rumen Bacterium Pseudobutyrivibrio xylanivorans MA3014.</title>
        <authorList>
            <person name="Palevich N."/>
            <person name="Maclean P.H."/>
            <person name="Kelly W.J."/>
            <person name="Leahy S.C."/>
            <person name="Rakonjac J."/>
            <person name="Attwood G.T."/>
        </authorList>
    </citation>
    <scope>NUCLEOTIDE SEQUENCE [LARGE SCALE GENOMIC DNA]</scope>
    <source>
        <strain evidence="3">MA3014</strain>
    </source>
</reference>
<evidence type="ECO:0000313" key="2">
    <source>
        <dbReference type="EMBL" id="QFJ53828.1"/>
    </source>
</evidence>
<dbReference type="CDD" id="cd04301">
    <property type="entry name" value="NAT_SF"/>
    <property type="match status" value="1"/>
</dbReference>